<evidence type="ECO:0000313" key="1">
    <source>
        <dbReference type="EMBL" id="EYC30796.1"/>
    </source>
</evidence>
<organism evidence="1 2">
    <name type="scientific">Ancylostoma ceylanicum</name>
    <dbReference type="NCBI Taxonomy" id="53326"/>
    <lineage>
        <taxon>Eukaryota</taxon>
        <taxon>Metazoa</taxon>
        <taxon>Ecdysozoa</taxon>
        <taxon>Nematoda</taxon>
        <taxon>Chromadorea</taxon>
        <taxon>Rhabditida</taxon>
        <taxon>Rhabditina</taxon>
        <taxon>Rhabditomorpha</taxon>
        <taxon>Strongyloidea</taxon>
        <taxon>Ancylostomatidae</taxon>
        <taxon>Ancylostomatinae</taxon>
        <taxon>Ancylostoma</taxon>
    </lineage>
</organism>
<dbReference type="EMBL" id="JARK01001340">
    <property type="protein sequence ID" value="EYC30796.1"/>
    <property type="molecule type" value="Genomic_DNA"/>
</dbReference>
<keyword evidence="2" id="KW-1185">Reference proteome</keyword>
<protein>
    <submittedName>
        <fullName evidence="1">Uncharacterized protein</fullName>
    </submittedName>
</protein>
<name>A0A016VTY9_9BILA</name>
<sequence>MTTRRGYHSLHRGRPNSSKLPVFSARSAVFQFQLDSDDVEAQVTIRIASFDYPILQGEGVLDSFRLEEDRSSTKYQFLHPTSVILRRSA</sequence>
<dbReference type="AlphaFoldDB" id="A0A016VTY9"/>
<dbReference type="Proteomes" id="UP000024635">
    <property type="component" value="Unassembled WGS sequence"/>
</dbReference>
<evidence type="ECO:0000313" key="2">
    <source>
        <dbReference type="Proteomes" id="UP000024635"/>
    </source>
</evidence>
<proteinExistence type="predicted"/>
<gene>
    <name evidence="1" type="primary">Acey_s0004.g1777</name>
    <name evidence="1" type="ORF">Y032_0004g1777</name>
</gene>
<accession>A0A016VTY9</accession>
<comment type="caution">
    <text evidence="1">The sequence shown here is derived from an EMBL/GenBank/DDBJ whole genome shotgun (WGS) entry which is preliminary data.</text>
</comment>
<reference evidence="2" key="1">
    <citation type="journal article" date="2015" name="Nat. Genet.">
        <title>The genome and transcriptome of the zoonotic hookworm Ancylostoma ceylanicum identify infection-specific gene families.</title>
        <authorList>
            <person name="Schwarz E.M."/>
            <person name="Hu Y."/>
            <person name="Antoshechkin I."/>
            <person name="Miller M.M."/>
            <person name="Sternberg P.W."/>
            <person name="Aroian R.V."/>
        </authorList>
    </citation>
    <scope>NUCLEOTIDE SEQUENCE</scope>
    <source>
        <strain evidence="2">HY135</strain>
    </source>
</reference>